<keyword evidence="4" id="KW-0862">Zinc</keyword>
<dbReference type="EMBL" id="JAATIS010004040">
    <property type="protein sequence ID" value="KAG2462345.1"/>
    <property type="molecule type" value="Genomic_DNA"/>
</dbReference>
<dbReference type="InterPro" id="IPR053064">
    <property type="entry name" value="Ankyrin-MYND_domain-protein"/>
</dbReference>
<evidence type="ECO:0000259" key="8">
    <source>
        <dbReference type="PROSITE" id="PS50865"/>
    </source>
</evidence>
<feature type="compositionally biased region" description="Polar residues" evidence="7">
    <location>
        <begin position="396"/>
        <end position="408"/>
    </location>
</feature>
<evidence type="ECO:0000256" key="6">
    <source>
        <dbReference type="PROSITE-ProRule" id="PRU00134"/>
    </source>
</evidence>
<feature type="non-terminal residue" evidence="9">
    <location>
        <position position="1"/>
    </location>
</feature>
<comment type="caution">
    <text evidence="9">The sequence shown here is derived from an EMBL/GenBank/DDBJ whole genome shotgun (WGS) entry which is preliminary data.</text>
</comment>
<dbReference type="Pfam" id="PF01753">
    <property type="entry name" value="zf-MYND"/>
    <property type="match status" value="1"/>
</dbReference>
<evidence type="ECO:0000256" key="4">
    <source>
        <dbReference type="ARBA" id="ARBA00022833"/>
    </source>
</evidence>
<keyword evidence="3 6" id="KW-0863">Zinc-finger</keyword>
<proteinExistence type="predicted"/>
<evidence type="ECO:0000313" key="9">
    <source>
        <dbReference type="EMBL" id="KAG2462345.1"/>
    </source>
</evidence>
<evidence type="ECO:0000256" key="7">
    <source>
        <dbReference type="SAM" id="MobiDB-lite"/>
    </source>
</evidence>
<dbReference type="FunFam" id="2.20.110.10:FF:000002">
    <property type="entry name" value="Phosphatidylinositol 4-phosphate 5-kinase 8"/>
    <property type="match status" value="1"/>
</dbReference>
<dbReference type="PROSITE" id="PS50088">
    <property type="entry name" value="ANK_REPEAT"/>
    <property type="match status" value="2"/>
</dbReference>
<keyword evidence="2" id="KW-0677">Repeat</keyword>
<evidence type="ECO:0000256" key="3">
    <source>
        <dbReference type="ARBA" id="ARBA00022771"/>
    </source>
</evidence>
<feature type="region of interest" description="Disordered" evidence="7">
    <location>
        <begin position="385"/>
        <end position="417"/>
    </location>
</feature>
<dbReference type="PROSITE" id="PS01360">
    <property type="entry name" value="ZF_MYND_1"/>
    <property type="match status" value="1"/>
</dbReference>
<dbReference type="GO" id="GO:0008270">
    <property type="term" value="F:zinc ion binding"/>
    <property type="evidence" value="ECO:0007669"/>
    <property type="project" value="UniProtKB-KW"/>
</dbReference>
<dbReference type="Pfam" id="PF00023">
    <property type="entry name" value="Ank"/>
    <property type="match status" value="1"/>
</dbReference>
<feature type="repeat" description="ANK" evidence="5">
    <location>
        <begin position="694"/>
        <end position="722"/>
    </location>
</feature>
<dbReference type="InterPro" id="IPR002110">
    <property type="entry name" value="Ankyrin_rpt"/>
</dbReference>
<dbReference type="PANTHER" id="PTHR15897:SF2">
    <property type="entry name" value="ANKYRIN REPEAT AND MYND DOMAIN-CONTAINING PROTEIN 1"/>
    <property type="match status" value="1"/>
</dbReference>
<dbReference type="InterPro" id="IPR003409">
    <property type="entry name" value="MORN"/>
</dbReference>
<evidence type="ECO:0000256" key="1">
    <source>
        <dbReference type="ARBA" id="ARBA00022723"/>
    </source>
</evidence>
<dbReference type="InterPro" id="IPR036770">
    <property type="entry name" value="Ankyrin_rpt-contain_sf"/>
</dbReference>
<dbReference type="SMART" id="SM00698">
    <property type="entry name" value="MORN"/>
    <property type="match status" value="5"/>
</dbReference>
<dbReference type="SUPFAM" id="SSF82185">
    <property type="entry name" value="Histone H3 K4-specific methyltransferase SET7/9 N-terminal domain"/>
    <property type="match status" value="1"/>
</dbReference>
<feature type="repeat" description="ANK" evidence="5">
    <location>
        <begin position="330"/>
        <end position="362"/>
    </location>
</feature>
<feature type="non-terminal residue" evidence="9">
    <location>
        <position position="985"/>
    </location>
</feature>
<dbReference type="AlphaFoldDB" id="A0A8X7X5L4"/>
<keyword evidence="5" id="KW-0040">ANK repeat</keyword>
<dbReference type="Pfam" id="PF02493">
    <property type="entry name" value="MORN"/>
    <property type="match status" value="5"/>
</dbReference>
<organism evidence="9 10">
    <name type="scientific">Polypterus senegalus</name>
    <name type="common">Senegal bichir</name>
    <dbReference type="NCBI Taxonomy" id="55291"/>
    <lineage>
        <taxon>Eukaryota</taxon>
        <taxon>Metazoa</taxon>
        <taxon>Chordata</taxon>
        <taxon>Craniata</taxon>
        <taxon>Vertebrata</taxon>
        <taxon>Euteleostomi</taxon>
        <taxon>Actinopterygii</taxon>
        <taxon>Polypteriformes</taxon>
        <taxon>Polypteridae</taxon>
        <taxon>Polypterus</taxon>
    </lineage>
</organism>
<keyword evidence="10" id="KW-1185">Reference proteome</keyword>
<dbReference type="SMART" id="SM00248">
    <property type="entry name" value="ANK"/>
    <property type="match status" value="6"/>
</dbReference>
<sequence>MRVDHSYSGDLVDMKKHGMGVQEWADGSTYKGQFQNDMKHGFGVFTWPNGEIYKGEFYKDHRHGHGVYQWPGGSHFTGKFFLNRKEGYGILEYEDGTIFHGLYKSDERFGPGIMTYVDGRQDVGLWHRNLLVKLCSSSAGAFKVSDIPEYRTSVDNRQNIKTVDFACEPEVTDVDIQKSTESDSDPFFYAFKELLIDDHFVLPPEIQRYSIDPDHLPMTQSVKNELIQKFFGEENCLGFGKGPFIQMSSASTCHLLLVMHRHINRHRCEQEKLNWDIVPILNGNRDPFGPKGPIELNSEKLILESSSGNSQNVYKILSSGLAHPDVSDVNGHTALIGASVGCHHDVINLLLDSGADVNKMNNEGLSAFAACNVLYYPPQSFQEERTEEITEEDKTIQSQNISGNTEMNTEIKDDEWLNESDIQEEVSMEKESLKSVSGVTFEPSLSVTEGIKKKDKKTDAQGKQDQALDDAFNSAESLLSFTFDGSEQTLQAQPFSHKKFVKSYRESLDNIQKLASKNSEGLQSTIKLLLSRGADPNISVVPVPALFIAVKAGDSKAVRHLLECGARTDLTLSKELKGLNSLHIAASLPGTEAVEITELLLQAAADPDVMALDSEDLHEPDENFSKEPPSGFSTKPRSSLGPPQEFYSLPDKKPVEGGRTPLHVVCQQAINYRNTRDVVRVLLKYKADHSLLWSGHSALSLAISTGNHLAVEELLSAGADPNLPLGDRVGSSLCAVCNINYGNNRKPQEKMTLVNKHFFLLIEAGANILMPITLGDRVPPMIGTAVDYGFYSFFQDARIAQTSYHALNPAERELFNSRKEQLQLMADLLRDAVIQKEKERIVRDFEQGIHYAGSISLKGGESKTPSKPRVVIRKPLFKYCYQCGRSVGVYLLPCTRCREVFYCSKSCKFKAWTNLHKKECLRVTGGNCCKPAPFFSVFFHCVFNLTFLIFLETKICFEWCSFISVCLQTNLRIVFFNLLLTAGLK</sequence>
<dbReference type="SUPFAM" id="SSF48403">
    <property type="entry name" value="Ankyrin repeat"/>
    <property type="match status" value="2"/>
</dbReference>
<dbReference type="Proteomes" id="UP000886611">
    <property type="component" value="Unassembled WGS sequence"/>
</dbReference>
<dbReference type="SUPFAM" id="SSF144232">
    <property type="entry name" value="HIT/MYND zinc finger-like"/>
    <property type="match status" value="1"/>
</dbReference>
<feature type="domain" description="MYND-type" evidence="8">
    <location>
        <begin position="880"/>
        <end position="920"/>
    </location>
</feature>
<dbReference type="InterPro" id="IPR002893">
    <property type="entry name" value="Znf_MYND"/>
</dbReference>
<evidence type="ECO:0000256" key="2">
    <source>
        <dbReference type="ARBA" id="ARBA00022737"/>
    </source>
</evidence>
<gene>
    <name evidence="9" type="primary">Ankmy1</name>
    <name evidence="9" type="ORF">GTO96_0001236</name>
</gene>
<protein>
    <submittedName>
        <fullName evidence="9">ANKY1 protein</fullName>
    </submittedName>
</protein>
<dbReference type="Pfam" id="PF12796">
    <property type="entry name" value="Ank_2"/>
    <property type="match status" value="2"/>
</dbReference>
<dbReference type="PROSITE" id="PS50297">
    <property type="entry name" value="ANK_REP_REGION"/>
    <property type="match status" value="2"/>
</dbReference>
<dbReference type="PANTHER" id="PTHR15897">
    <property type="entry name" value="ANKYRIN REPEAT AND MYND DOMAIN PROTEIN 1"/>
    <property type="match status" value="1"/>
</dbReference>
<feature type="compositionally biased region" description="Basic and acidic residues" evidence="7">
    <location>
        <begin position="385"/>
        <end position="395"/>
    </location>
</feature>
<dbReference type="Gene3D" id="1.25.40.20">
    <property type="entry name" value="Ankyrin repeat-containing domain"/>
    <property type="match status" value="2"/>
</dbReference>
<evidence type="ECO:0000313" key="10">
    <source>
        <dbReference type="Proteomes" id="UP000886611"/>
    </source>
</evidence>
<feature type="region of interest" description="Disordered" evidence="7">
    <location>
        <begin position="617"/>
        <end position="653"/>
    </location>
</feature>
<dbReference type="PROSITE" id="PS50865">
    <property type="entry name" value="ZF_MYND_2"/>
    <property type="match status" value="1"/>
</dbReference>
<accession>A0A8X7X5L4</accession>
<reference evidence="9 10" key="1">
    <citation type="journal article" date="2021" name="Cell">
        <title>Tracing the genetic footprints of vertebrate landing in non-teleost ray-finned fishes.</title>
        <authorList>
            <person name="Bi X."/>
            <person name="Wang K."/>
            <person name="Yang L."/>
            <person name="Pan H."/>
            <person name="Jiang H."/>
            <person name="Wei Q."/>
            <person name="Fang M."/>
            <person name="Yu H."/>
            <person name="Zhu C."/>
            <person name="Cai Y."/>
            <person name="He Y."/>
            <person name="Gan X."/>
            <person name="Zeng H."/>
            <person name="Yu D."/>
            <person name="Zhu Y."/>
            <person name="Jiang H."/>
            <person name="Qiu Q."/>
            <person name="Yang H."/>
            <person name="Zhang Y.E."/>
            <person name="Wang W."/>
            <person name="Zhu M."/>
            <person name="He S."/>
            <person name="Zhang G."/>
        </authorList>
    </citation>
    <scope>NUCLEOTIDE SEQUENCE [LARGE SCALE GENOMIC DNA]</scope>
    <source>
        <strain evidence="9">Bchr_013</strain>
    </source>
</reference>
<dbReference type="Gene3D" id="6.10.140.2220">
    <property type="match status" value="1"/>
</dbReference>
<keyword evidence="1" id="KW-0479">Metal-binding</keyword>
<dbReference type="Gene3D" id="2.20.110.10">
    <property type="entry name" value="Histone H3 K4-specific methyltransferase SET7/9 N-terminal domain"/>
    <property type="match status" value="2"/>
</dbReference>
<evidence type="ECO:0000256" key="5">
    <source>
        <dbReference type="PROSITE-ProRule" id="PRU00023"/>
    </source>
</evidence>
<name>A0A8X7X5L4_POLSE</name>